<dbReference type="EMBL" id="BQXS01012374">
    <property type="protein sequence ID" value="GKT22135.1"/>
    <property type="molecule type" value="Genomic_DNA"/>
</dbReference>
<comment type="caution">
    <text evidence="2">The sequence shown here is derived from an EMBL/GenBank/DDBJ whole genome shotgun (WGS) entry which is preliminary data.</text>
</comment>
<keyword evidence="3" id="KW-1185">Reference proteome</keyword>
<dbReference type="Proteomes" id="UP001057375">
    <property type="component" value="Unassembled WGS sequence"/>
</dbReference>
<proteinExistence type="predicted"/>
<name>A0ABQ5JY62_9EUKA</name>
<sequence>MHDIIEAVKNETNLTSPHPLESRMHRQILGEMEGTGLPQRLSDVLKEGSFPPILLEVGGTMASAIKHYKGIRPRLTEEEDICQQSAQKDIETMMDIVSRLTIIKAEEEETKMLEMRKAMKKGHMRKEMEEGRKKGEEGRRKGGRRKGGRSKEGSKEGRKGVKREESSGYTMGWHLEQPPRHYGTMGMSCLTQSERAKEEHRWKEGTSNEGYKPRVVHVIHFGDQCYIYIFVIVRKKKKGLEEKEESVGQTKRQSHQWLL</sequence>
<evidence type="ECO:0000256" key="1">
    <source>
        <dbReference type="SAM" id="MobiDB-lite"/>
    </source>
</evidence>
<organism evidence="2 3">
    <name type="scientific">Aduncisulcus paluster</name>
    <dbReference type="NCBI Taxonomy" id="2918883"/>
    <lineage>
        <taxon>Eukaryota</taxon>
        <taxon>Metamonada</taxon>
        <taxon>Carpediemonas-like organisms</taxon>
        <taxon>Aduncisulcus</taxon>
    </lineage>
</organism>
<protein>
    <submittedName>
        <fullName evidence="2">Uncharacterized protein</fullName>
    </submittedName>
</protein>
<feature type="region of interest" description="Disordered" evidence="1">
    <location>
        <begin position="118"/>
        <end position="180"/>
    </location>
</feature>
<evidence type="ECO:0000313" key="3">
    <source>
        <dbReference type="Proteomes" id="UP001057375"/>
    </source>
</evidence>
<gene>
    <name evidence="2" type="ORF">ADUPG1_012061</name>
</gene>
<accession>A0ABQ5JY62</accession>
<reference evidence="2" key="1">
    <citation type="submission" date="2022-03" db="EMBL/GenBank/DDBJ databases">
        <title>Draft genome sequence of Aduncisulcus paluster, a free-living microaerophilic Fornicata.</title>
        <authorList>
            <person name="Yuyama I."/>
            <person name="Kume K."/>
            <person name="Tamura T."/>
            <person name="Inagaki Y."/>
            <person name="Hashimoto T."/>
        </authorList>
    </citation>
    <scope>NUCLEOTIDE SEQUENCE</scope>
    <source>
        <strain evidence="2">NY0171</strain>
    </source>
</reference>
<feature type="region of interest" description="Disordered" evidence="1">
    <location>
        <begin position="240"/>
        <end position="259"/>
    </location>
</feature>
<feature type="compositionally biased region" description="Basic and acidic residues" evidence="1">
    <location>
        <begin position="125"/>
        <end position="140"/>
    </location>
</feature>
<feature type="compositionally biased region" description="Basic and acidic residues" evidence="1">
    <location>
        <begin position="149"/>
        <end position="166"/>
    </location>
</feature>
<evidence type="ECO:0000313" key="2">
    <source>
        <dbReference type="EMBL" id="GKT22135.1"/>
    </source>
</evidence>